<evidence type="ECO:0000313" key="2">
    <source>
        <dbReference type="Proteomes" id="UP000215914"/>
    </source>
</evidence>
<gene>
    <name evidence="1" type="ORF">HanXRQr2_Chr06g0270101</name>
</gene>
<dbReference type="InterPro" id="IPR044663">
    <property type="entry name" value="CAD1/NSL1-like"/>
</dbReference>
<reference evidence="1" key="1">
    <citation type="journal article" date="2017" name="Nature">
        <title>The sunflower genome provides insights into oil metabolism, flowering and Asterid evolution.</title>
        <authorList>
            <person name="Badouin H."/>
            <person name="Gouzy J."/>
            <person name="Grassa C.J."/>
            <person name="Murat F."/>
            <person name="Staton S.E."/>
            <person name="Cottret L."/>
            <person name="Lelandais-Briere C."/>
            <person name="Owens G.L."/>
            <person name="Carrere S."/>
            <person name="Mayjonade B."/>
            <person name="Legrand L."/>
            <person name="Gill N."/>
            <person name="Kane N.C."/>
            <person name="Bowers J.E."/>
            <person name="Hubner S."/>
            <person name="Bellec A."/>
            <person name="Berard A."/>
            <person name="Berges H."/>
            <person name="Blanchet N."/>
            <person name="Boniface M.C."/>
            <person name="Brunel D."/>
            <person name="Catrice O."/>
            <person name="Chaidir N."/>
            <person name="Claudel C."/>
            <person name="Donnadieu C."/>
            <person name="Faraut T."/>
            <person name="Fievet G."/>
            <person name="Helmstetter N."/>
            <person name="King M."/>
            <person name="Knapp S.J."/>
            <person name="Lai Z."/>
            <person name="Le Paslier M.C."/>
            <person name="Lippi Y."/>
            <person name="Lorenzon L."/>
            <person name="Mandel J.R."/>
            <person name="Marage G."/>
            <person name="Marchand G."/>
            <person name="Marquand E."/>
            <person name="Bret-Mestries E."/>
            <person name="Morien E."/>
            <person name="Nambeesan S."/>
            <person name="Nguyen T."/>
            <person name="Pegot-Espagnet P."/>
            <person name="Pouilly N."/>
            <person name="Raftis F."/>
            <person name="Sallet E."/>
            <person name="Schiex T."/>
            <person name="Thomas J."/>
            <person name="Vandecasteele C."/>
            <person name="Vares D."/>
            <person name="Vear F."/>
            <person name="Vautrin S."/>
            <person name="Crespi M."/>
            <person name="Mangin B."/>
            <person name="Burke J.M."/>
            <person name="Salse J."/>
            <person name="Munos S."/>
            <person name="Vincourt P."/>
            <person name="Rieseberg L.H."/>
            <person name="Langlade N.B."/>
        </authorList>
    </citation>
    <scope>NUCLEOTIDE SEQUENCE</scope>
    <source>
        <tissue evidence="1">Leaves</tissue>
    </source>
</reference>
<comment type="caution">
    <text evidence="1">The sequence shown here is derived from an EMBL/GenBank/DDBJ whole genome shotgun (WGS) entry which is preliminary data.</text>
</comment>
<dbReference type="GO" id="GO:0006952">
    <property type="term" value="P:defense response"/>
    <property type="evidence" value="ECO:0007669"/>
    <property type="project" value="InterPro"/>
</dbReference>
<dbReference type="Gramene" id="mRNA:HanXRQr2_Chr06g0270101">
    <property type="protein sequence ID" value="CDS:HanXRQr2_Chr06g0270101.1"/>
    <property type="gene ID" value="HanXRQr2_Chr06g0270101"/>
</dbReference>
<dbReference type="Proteomes" id="UP000215914">
    <property type="component" value="Unassembled WGS sequence"/>
</dbReference>
<name>A0A9K3IUH9_HELAN</name>
<dbReference type="GO" id="GO:2000031">
    <property type="term" value="P:regulation of salicylic acid mediated signaling pathway"/>
    <property type="evidence" value="ECO:0007669"/>
    <property type="project" value="InterPro"/>
</dbReference>
<dbReference type="EMBL" id="MNCJ02000321">
    <property type="protein sequence ID" value="KAF5803336.1"/>
    <property type="molecule type" value="Genomic_DNA"/>
</dbReference>
<sequence length="53" mass="6163">MGVNNICSWLLVDKPPIDELQHFLEFQLPRQWAPVFNDLPLGPHHKQQSMPSL</sequence>
<dbReference type="AlphaFoldDB" id="A0A9K3IUH9"/>
<dbReference type="PANTHER" id="PTHR33199:SF1">
    <property type="entry name" value="OS01G0958700 PROTEIN"/>
    <property type="match status" value="1"/>
</dbReference>
<protein>
    <submittedName>
        <fullName evidence="1">Uncharacterized protein</fullName>
    </submittedName>
</protein>
<keyword evidence="2" id="KW-1185">Reference proteome</keyword>
<reference evidence="1" key="2">
    <citation type="submission" date="2020-06" db="EMBL/GenBank/DDBJ databases">
        <title>Helianthus annuus Genome sequencing and assembly Release 2.</title>
        <authorList>
            <person name="Gouzy J."/>
            <person name="Langlade N."/>
            <person name="Munos S."/>
        </authorList>
    </citation>
    <scope>NUCLEOTIDE SEQUENCE</scope>
    <source>
        <tissue evidence="1">Leaves</tissue>
    </source>
</reference>
<organism evidence="1 2">
    <name type="scientific">Helianthus annuus</name>
    <name type="common">Common sunflower</name>
    <dbReference type="NCBI Taxonomy" id="4232"/>
    <lineage>
        <taxon>Eukaryota</taxon>
        <taxon>Viridiplantae</taxon>
        <taxon>Streptophyta</taxon>
        <taxon>Embryophyta</taxon>
        <taxon>Tracheophyta</taxon>
        <taxon>Spermatophyta</taxon>
        <taxon>Magnoliopsida</taxon>
        <taxon>eudicotyledons</taxon>
        <taxon>Gunneridae</taxon>
        <taxon>Pentapetalae</taxon>
        <taxon>asterids</taxon>
        <taxon>campanulids</taxon>
        <taxon>Asterales</taxon>
        <taxon>Asteraceae</taxon>
        <taxon>Asteroideae</taxon>
        <taxon>Heliantheae alliance</taxon>
        <taxon>Heliantheae</taxon>
        <taxon>Helianthus</taxon>
    </lineage>
</organism>
<accession>A0A9K3IUH9</accession>
<dbReference type="PANTHER" id="PTHR33199">
    <property type="entry name" value="MACPF DOMAIN-CONTAINING PROTEIN CAD1"/>
    <property type="match status" value="1"/>
</dbReference>
<evidence type="ECO:0000313" key="1">
    <source>
        <dbReference type="EMBL" id="KAF5803336.1"/>
    </source>
</evidence>
<proteinExistence type="predicted"/>
<dbReference type="GO" id="GO:0012501">
    <property type="term" value="P:programmed cell death"/>
    <property type="evidence" value="ECO:0007669"/>
    <property type="project" value="InterPro"/>
</dbReference>